<dbReference type="EMBL" id="CM007897">
    <property type="protein sequence ID" value="OTG19541.1"/>
    <property type="molecule type" value="Genomic_DNA"/>
</dbReference>
<feature type="transmembrane region" description="Helical" evidence="1">
    <location>
        <begin position="61"/>
        <end position="84"/>
    </location>
</feature>
<dbReference type="Gramene" id="mRNA:HanXRQr2_Chr08g0354571">
    <property type="protein sequence ID" value="mRNA:HanXRQr2_Chr08g0354571"/>
    <property type="gene ID" value="HanXRQr2_Chr08g0354571"/>
</dbReference>
<reference evidence="3" key="2">
    <citation type="submission" date="2017-02" db="EMBL/GenBank/DDBJ databases">
        <title>Sunflower complete genome.</title>
        <authorList>
            <person name="Langlade N."/>
            <person name="Munos S."/>
        </authorList>
    </citation>
    <scope>NUCLEOTIDE SEQUENCE [LARGE SCALE GENOMIC DNA]</scope>
    <source>
        <tissue evidence="3">Leaves</tissue>
    </source>
</reference>
<keyword evidence="4" id="KW-1185">Reference proteome</keyword>
<keyword evidence="1" id="KW-0472">Membrane</keyword>
<proteinExistence type="predicted"/>
<dbReference type="EMBL" id="MNCJ02000323">
    <property type="protein sequence ID" value="KAF5796678.1"/>
    <property type="molecule type" value="Genomic_DNA"/>
</dbReference>
<reference evidence="2 4" key="1">
    <citation type="journal article" date="2017" name="Nature">
        <title>The sunflower genome provides insights into oil metabolism, flowering and Asterid evolution.</title>
        <authorList>
            <person name="Badouin H."/>
            <person name="Gouzy J."/>
            <person name="Grassa C.J."/>
            <person name="Murat F."/>
            <person name="Staton S.E."/>
            <person name="Cottret L."/>
            <person name="Lelandais-Briere C."/>
            <person name="Owens G.L."/>
            <person name="Carrere S."/>
            <person name="Mayjonade B."/>
            <person name="Legrand L."/>
            <person name="Gill N."/>
            <person name="Kane N.C."/>
            <person name="Bowers J.E."/>
            <person name="Hubner S."/>
            <person name="Bellec A."/>
            <person name="Berard A."/>
            <person name="Berges H."/>
            <person name="Blanchet N."/>
            <person name="Boniface M.C."/>
            <person name="Brunel D."/>
            <person name="Catrice O."/>
            <person name="Chaidir N."/>
            <person name="Claudel C."/>
            <person name="Donnadieu C."/>
            <person name="Faraut T."/>
            <person name="Fievet G."/>
            <person name="Helmstetter N."/>
            <person name="King M."/>
            <person name="Knapp S.J."/>
            <person name="Lai Z."/>
            <person name="Le Paslier M.C."/>
            <person name="Lippi Y."/>
            <person name="Lorenzon L."/>
            <person name="Mandel J.R."/>
            <person name="Marage G."/>
            <person name="Marchand G."/>
            <person name="Marquand E."/>
            <person name="Bret-Mestries E."/>
            <person name="Morien E."/>
            <person name="Nambeesan S."/>
            <person name="Nguyen T."/>
            <person name="Pegot-Espagnet P."/>
            <person name="Pouilly N."/>
            <person name="Raftis F."/>
            <person name="Sallet E."/>
            <person name="Schiex T."/>
            <person name="Thomas J."/>
            <person name="Vandecasteele C."/>
            <person name="Vares D."/>
            <person name="Vear F."/>
            <person name="Vautrin S."/>
            <person name="Crespi M."/>
            <person name="Mangin B."/>
            <person name="Burke J.M."/>
            <person name="Salse J."/>
            <person name="Munos S."/>
            <person name="Vincourt P."/>
            <person name="Rieseberg L.H."/>
            <person name="Langlade N.B."/>
        </authorList>
    </citation>
    <scope>NUCLEOTIDE SEQUENCE [LARGE SCALE GENOMIC DNA]</scope>
    <source>
        <strain evidence="4">cv. SF193</strain>
        <tissue evidence="2">Leaves</tissue>
    </source>
</reference>
<organism evidence="3 4">
    <name type="scientific">Helianthus annuus</name>
    <name type="common">Common sunflower</name>
    <dbReference type="NCBI Taxonomy" id="4232"/>
    <lineage>
        <taxon>Eukaryota</taxon>
        <taxon>Viridiplantae</taxon>
        <taxon>Streptophyta</taxon>
        <taxon>Embryophyta</taxon>
        <taxon>Tracheophyta</taxon>
        <taxon>Spermatophyta</taxon>
        <taxon>Magnoliopsida</taxon>
        <taxon>eudicotyledons</taxon>
        <taxon>Gunneridae</taxon>
        <taxon>Pentapetalae</taxon>
        <taxon>asterids</taxon>
        <taxon>campanulids</taxon>
        <taxon>Asterales</taxon>
        <taxon>Asteraceae</taxon>
        <taxon>Asteroideae</taxon>
        <taxon>Heliantheae alliance</taxon>
        <taxon>Heliantheae</taxon>
        <taxon>Helianthus</taxon>
    </lineage>
</organism>
<evidence type="ECO:0000256" key="1">
    <source>
        <dbReference type="SAM" id="Phobius"/>
    </source>
</evidence>
<accession>A0A251UB76</accession>
<feature type="transmembrane region" description="Helical" evidence="1">
    <location>
        <begin position="6"/>
        <end position="24"/>
    </location>
</feature>
<evidence type="ECO:0000313" key="4">
    <source>
        <dbReference type="Proteomes" id="UP000215914"/>
    </source>
</evidence>
<dbReference type="InParanoid" id="A0A251UB76"/>
<keyword evidence="1" id="KW-1133">Transmembrane helix</keyword>
<sequence>MCLLTQRLSVLIFFVCFSILFFLAKVGIFFRKAKPYTHPFHFAATTLFSFCYHSPCWSCRFHLFFAISATTHPVLADFYLMMIFRKLTIQKPREWNSQIEG</sequence>
<keyword evidence="1" id="KW-0812">Transmembrane</keyword>
<evidence type="ECO:0000313" key="3">
    <source>
        <dbReference type="EMBL" id="OTG19541.1"/>
    </source>
</evidence>
<evidence type="ECO:0000313" key="2">
    <source>
        <dbReference type="EMBL" id="KAF5796678.1"/>
    </source>
</evidence>
<dbReference type="Proteomes" id="UP000215914">
    <property type="component" value="Chromosome 8"/>
</dbReference>
<dbReference type="AlphaFoldDB" id="A0A251UB76"/>
<gene>
    <name evidence="3" type="ORF">HannXRQ_Chr08g0235261</name>
    <name evidence="2" type="ORF">HanXRQr2_Chr08g0354571</name>
</gene>
<name>A0A251UB76_HELAN</name>
<protein>
    <submittedName>
        <fullName evidence="3">Uncharacterized protein</fullName>
    </submittedName>
</protein>
<reference evidence="2" key="3">
    <citation type="submission" date="2020-06" db="EMBL/GenBank/DDBJ databases">
        <title>Helianthus annuus Genome sequencing and assembly Release 2.</title>
        <authorList>
            <person name="Gouzy J."/>
            <person name="Langlade N."/>
            <person name="Munos S."/>
        </authorList>
    </citation>
    <scope>NUCLEOTIDE SEQUENCE</scope>
    <source>
        <tissue evidence="2">Leaves</tissue>
    </source>
</reference>